<accession>A0ABW2ST61</accession>
<dbReference type="RefSeq" id="WP_386274228.1">
    <property type="nucleotide sequence ID" value="NZ_JBHSIJ010000002.1"/>
</dbReference>
<dbReference type="InterPro" id="IPR050564">
    <property type="entry name" value="F420-G6PD/mer"/>
</dbReference>
<evidence type="ECO:0000256" key="1">
    <source>
        <dbReference type="ARBA" id="ARBA00023002"/>
    </source>
</evidence>
<evidence type="ECO:0000259" key="2">
    <source>
        <dbReference type="Pfam" id="PF00296"/>
    </source>
</evidence>
<dbReference type="InterPro" id="IPR036661">
    <property type="entry name" value="Luciferase-like_sf"/>
</dbReference>
<dbReference type="Pfam" id="PF01814">
    <property type="entry name" value="Hemerythrin"/>
    <property type="match status" value="1"/>
</dbReference>
<dbReference type="Gene3D" id="1.20.120.520">
    <property type="entry name" value="nmb1532 protein domain like"/>
    <property type="match status" value="1"/>
</dbReference>
<comment type="caution">
    <text evidence="4">The sequence shown here is derived from an EMBL/GenBank/DDBJ whole genome shotgun (WGS) entry which is preliminary data.</text>
</comment>
<dbReference type="Gene3D" id="3.20.20.30">
    <property type="entry name" value="Luciferase-like domain"/>
    <property type="match status" value="1"/>
</dbReference>
<keyword evidence="5" id="KW-1185">Reference proteome</keyword>
<dbReference type="PANTHER" id="PTHR43244:SF1">
    <property type="entry name" value="5,10-METHYLENETETRAHYDROMETHANOPTERIN REDUCTASE"/>
    <property type="match status" value="1"/>
</dbReference>
<dbReference type="CDD" id="cd12108">
    <property type="entry name" value="Hr-like"/>
    <property type="match status" value="1"/>
</dbReference>
<dbReference type="InterPro" id="IPR012312">
    <property type="entry name" value="Hemerythrin-like"/>
</dbReference>
<feature type="domain" description="Luciferase-like" evidence="2">
    <location>
        <begin position="15"/>
        <end position="234"/>
    </location>
</feature>
<organism evidence="4 5">
    <name type="scientific">Streptosporangium amethystogenes subsp. fukuiense</name>
    <dbReference type="NCBI Taxonomy" id="698418"/>
    <lineage>
        <taxon>Bacteria</taxon>
        <taxon>Bacillati</taxon>
        <taxon>Actinomycetota</taxon>
        <taxon>Actinomycetes</taxon>
        <taxon>Streptosporangiales</taxon>
        <taxon>Streptosporangiaceae</taxon>
        <taxon>Streptosporangium</taxon>
    </lineage>
</organism>
<reference evidence="5" key="1">
    <citation type="journal article" date="2019" name="Int. J. Syst. Evol. Microbiol.">
        <title>The Global Catalogue of Microorganisms (GCM) 10K type strain sequencing project: providing services to taxonomists for standard genome sequencing and annotation.</title>
        <authorList>
            <consortium name="The Broad Institute Genomics Platform"/>
            <consortium name="The Broad Institute Genome Sequencing Center for Infectious Disease"/>
            <person name="Wu L."/>
            <person name="Ma J."/>
        </authorList>
    </citation>
    <scope>NUCLEOTIDE SEQUENCE [LARGE SCALE GENOMIC DNA]</scope>
    <source>
        <strain evidence="5">JCM 10083</strain>
    </source>
</reference>
<dbReference type="PANTHER" id="PTHR43244">
    <property type="match status" value="1"/>
</dbReference>
<evidence type="ECO:0000259" key="3">
    <source>
        <dbReference type="Pfam" id="PF01814"/>
    </source>
</evidence>
<evidence type="ECO:0000313" key="4">
    <source>
        <dbReference type="EMBL" id="MFC7598871.1"/>
    </source>
</evidence>
<dbReference type="Proteomes" id="UP001596514">
    <property type="component" value="Unassembled WGS sequence"/>
</dbReference>
<dbReference type="InterPro" id="IPR011251">
    <property type="entry name" value="Luciferase-like_dom"/>
</dbReference>
<dbReference type="CDD" id="cd01097">
    <property type="entry name" value="Tetrahydromethanopterin_reductase"/>
    <property type="match status" value="1"/>
</dbReference>
<dbReference type="EMBL" id="JBHTEE010000001">
    <property type="protein sequence ID" value="MFC7598871.1"/>
    <property type="molecule type" value="Genomic_DNA"/>
</dbReference>
<sequence length="520" mass="55980">MADYGHELLFGTFLTPVAEQAQRVVALARLTEQVGLDLVTVQDHPYQARFLDTWTLLSVIAASTSTVRVSPNVANLPLRPPAVLARSVATLDILSGGRVELGLGAGAFWEAIAAVGGPRLNAAQGVDALAEGIEVIRAVWATGGGSVRLDGRYHRVWGAHPGPAPAHDVGIWLGAYKRRMLGLTGRLADGWLPSSAYAAPDALPAMNAAVDEAATGAGRSPGDVRRLYNISGAFTRSGRDFLRGPAEVWAEQLAELTLTQGMSAYILASDDPDDIRRFAAEVVPGVRELVAAERGGSGPSAAEVRGTSAAVIPPAQVRGVVPALGVTPTPDDGVRLADVQVWDESTRPTGPDPDPDRVYTSRQRAAGQHLVDIHDHLRKELTEIRGLVDQVTTGAMDPGAARSHINTMTMRQNNWTVGTYCESYCRLVTTHHTLEDQSLFPHLRRSDPRLAPVVDRLQQEHHAIHEVLEGVDRALVAFVGRPDGHRELRAAMDLLTDTLLSHLSYEERELVEPLARLGLH</sequence>
<feature type="domain" description="Hemerythrin-like" evidence="3">
    <location>
        <begin position="369"/>
        <end position="511"/>
    </location>
</feature>
<evidence type="ECO:0000313" key="5">
    <source>
        <dbReference type="Proteomes" id="UP001596514"/>
    </source>
</evidence>
<name>A0ABW2ST61_9ACTN</name>
<gene>
    <name evidence="4" type="ORF">ACFQVD_01975</name>
</gene>
<dbReference type="Pfam" id="PF00296">
    <property type="entry name" value="Bac_luciferase"/>
    <property type="match status" value="1"/>
</dbReference>
<protein>
    <submittedName>
        <fullName evidence="4">LLM class flavin-dependent oxidoreductase</fullName>
    </submittedName>
</protein>
<proteinExistence type="predicted"/>
<dbReference type="SUPFAM" id="SSF51679">
    <property type="entry name" value="Bacterial luciferase-like"/>
    <property type="match status" value="1"/>
</dbReference>
<keyword evidence="1" id="KW-0560">Oxidoreductase</keyword>